<feature type="domain" description="Aminotransferase class I/classII large" evidence="10">
    <location>
        <begin position="56"/>
        <end position="321"/>
    </location>
</feature>
<keyword evidence="5" id="KW-0169">Cobalamin biosynthesis</keyword>
<evidence type="ECO:0000313" key="12">
    <source>
        <dbReference type="Proteomes" id="UP000078090"/>
    </source>
</evidence>
<keyword evidence="6" id="KW-0663">Pyridoxal phosphate</keyword>
<dbReference type="GO" id="GO:0048472">
    <property type="term" value="F:threonine-phosphate decarboxylase activity"/>
    <property type="evidence" value="ECO:0007669"/>
    <property type="project" value="UniProtKB-EC"/>
</dbReference>
<evidence type="ECO:0000256" key="8">
    <source>
        <dbReference type="ARBA" id="ARBA00029996"/>
    </source>
</evidence>
<evidence type="ECO:0000256" key="2">
    <source>
        <dbReference type="ARBA" id="ARBA00003444"/>
    </source>
</evidence>
<dbReference type="GO" id="GO:0009236">
    <property type="term" value="P:cobalamin biosynthetic process"/>
    <property type="evidence" value="ECO:0007669"/>
    <property type="project" value="UniProtKB-UniPathway"/>
</dbReference>
<dbReference type="Pfam" id="PF00155">
    <property type="entry name" value="Aminotran_1_2"/>
    <property type="match status" value="1"/>
</dbReference>
<evidence type="ECO:0000256" key="9">
    <source>
        <dbReference type="ARBA" id="ARBA00048531"/>
    </source>
</evidence>
<evidence type="ECO:0000313" key="11">
    <source>
        <dbReference type="EMBL" id="OAI04279.1"/>
    </source>
</evidence>
<dbReference type="PANTHER" id="PTHR42885">
    <property type="entry name" value="HISTIDINOL-PHOSPHATE AMINOTRANSFERASE-RELATED"/>
    <property type="match status" value="1"/>
</dbReference>
<comment type="cofactor">
    <cofactor evidence="1">
        <name>pyridoxal 5'-phosphate</name>
        <dbReference type="ChEBI" id="CHEBI:597326"/>
    </cofactor>
</comment>
<dbReference type="UniPathway" id="UPA00148"/>
<evidence type="ECO:0000259" key="10">
    <source>
        <dbReference type="Pfam" id="PF00155"/>
    </source>
</evidence>
<dbReference type="InterPro" id="IPR015422">
    <property type="entry name" value="PyrdxlP-dep_Trfase_small"/>
</dbReference>
<dbReference type="Gene3D" id="3.40.640.10">
    <property type="entry name" value="Type I PLP-dependent aspartate aminotransferase-like (Major domain)"/>
    <property type="match status" value="1"/>
</dbReference>
<dbReference type="OrthoDB" id="9799304at2"/>
<comment type="catalytic activity">
    <reaction evidence="9">
        <text>O-phospho-L-threonine + H(+) = (R)-1-aminopropan-2-yl phosphate + CO2</text>
        <dbReference type="Rhea" id="RHEA:11492"/>
        <dbReference type="ChEBI" id="CHEBI:15378"/>
        <dbReference type="ChEBI" id="CHEBI:16526"/>
        <dbReference type="ChEBI" id="CHEBI:58563"/>
        <dbReference type="ChEBI" id="CHEBI:58675"/>
        <dbReference type="EC" id="4.1.1.81"/>
    </reaction>
</comment>
<comment type="pathway">
    <text evidence="3">Cofactor biosynthesis; adenosylcobalamin biosynthesis.</text>
</comment>
<dbReference type="InterPro" id="IPR004839">
    <property type="entry name" value="Aminotransferase_I/II_large"/>
</dbReference>
<protein>
    <recommendedName>
        <fullName evidence="4">threonine-phosphate decarboxylase</fullName>
        <ecNumber evidence="4">4.1.1.81</ecNumber>
    </recommendedName>
    <alternativeName>
        <fullName evidence="8">L-threonine-O-3-phosphate decarboxylase</fullName>
    </alternativeName>
</protein>
<dbReference type="Proteomes" id="UP000078090">
    <property type="component" value="Unassembled WGS sequence"/>
</dbReference>
<evidence type="ECO:0000256" key="7">
    <source>
        <dbReference type="ARBA" id="ARBA00023239"/>
    </source>
</evidence>
<organism evidence="11 12">
    <name type="scientific">Methylomonas methanica</name>
    <dbReference type="NCBI Taxonomy" id="421"/>
    <lineage>
        <taxon>Bacteria</taxon>
        <taxon>Pseudomonadati</taxon>
        <taxon>Pseudomonadota</taxon>
        <taxon>Gammaproteobacteria</taxon>
        <taxon>Methylococcales</taxon>
        <taxon>Methylococcaceae</taxon>
        <taxon>Methylomonas</taxon>
    </lineage>
</organism>
<evidence type="ECO:0000256" key="3">
    <source>
        <dbReference type="ARBA" id="ARBA00004953"/>
    </source>
</evidence>
<proteinExistence type="predicted"/>
<evidence type="ECO:0000256" key="4">
    <source>
        <dbReference type="ARBA" id="ARBA00012285"/>
    </source>
</evidence>
<dbReference type="PANTHER" id="PTHR42885:SF1">
    <property type="entry name" value="THREONINE-PHOSPHATE DECARBOXYLASE"/>
    <property type="match status" value="1"/>
</dbReference>
<reference evidence="11 12" key="1">
    <citation type="submission" date="2016-03" db="EMBL/GenBank/DDBJ databases">
        <authorList>
            <person name="Ploux O."/>
        </authorList>
    </citation>
    <scope>NUCLEOTIDE SEQUENCE [LARGE SCALE GENOMIC DNA]</scope>
    <source>
        <strain evidence="11 12">R-45363</strain>
    </source>
</reference>
<sequence>MLEHGGRLRQAASQYGIPLSDWLDLSTGINPNGWPVPAIPAACWQRLPEDDDELLAAARAYYQNDSLLAVAGSQAAIQSLPLLRPKSRVGLLHPAYAEHAGSWQKAGHQVIRVEERAIDDHMDELEVLILVNPNNPTGRLWSRSQLLSWHEKLSRRGGWLLVDEAFMDGLSEYSLTSLPLRPGLIVLRSVGKFFGLAGIRCGFVITEPGLLARLAELLGPWAISHPGRYVAALALADRDWQSANAVSLALQGQRLQQLLTGCGWQPYGGCDLFQWVKNEQASKLHELLARQGVLTRFFHEPTSLRFGLPKDESAWQRLAQALTHPDIRQLSLFAHTETESGDNATKQPYRAR</sequence>
<dbReference type="InterPro" id="IPR005860">
    <property type="entry name" value="CobD"/>
</dbReference>
<dbReference type="SUPFAM" id="SSF53383">
    <property type="entry name" value="PLP-dependent transferases"/>
    <property type="match status" value="1"/>
</dbReference>
<evidence type="ECO:0000256" key="6">
    <source>
        <dbReference type="ARBA" id="ARBA00022898"/>
    </source>
</evidence>
<dbReference type="GO" id="GO:0030170">
    <property type="term" value="F:pyridoxal phosphate binding"/>
    <property type="evidence" value="ECO:0007669"/>
    <property type="project" value="InterPro"/>
</dbReference>
<dbReference type="InterPro" id="IPR015421">
    <property type="entry name" value="PyrdxlP-dep_Trfase_major"/>
</dbReference>
<keyword evidence="7" id="KW-0456">Lyase</keyword>
<gene>
    <name evidence="11" type="ORF">A1332_14990</name>
</gene>
<dbReference type="EMBL" id="LUUG01000073">
    <property type="protein sequence ID" value="OAI04279.1"/>
    <property type="molecule type" value="Genomic_DNA"/>
</dbReference>
<dbReference type="AlphaFoldDB" id="A0A177MHH9"/>
<dbReference type="InterPro" id="IPR015424">
    <property type="entry name" value="PyrdxlP-dep_Trfase"/>
</dbReference>
<dbReference type="NCBIfam" id="TIGR01140">
    <property type="entry name" value="L_thr_O3P_dcar"/>
    <property type="match status" value="1"/>
</dbReference>
<dbReference type="CDD" id="cd00609">
    <property type="entry name" value="AAT_like"/>
    <property type="match status" value="1"/>
</dbReference>
<evidence type="ECO:0000256" key="5">
    <source>
        <dbReference type="ARBA" id="ARBA00022573"/>
    </source>
</evidence>
<comment type="caution">
    <text evidence="11">The sequence shown here is derived from an EMBL/GenBank/DDBJ whole genome shotgun (WGS) entry which is preliminary data.</text>
</comment>
<evidence type="ECO:0000256" key="1">
    <source>
        <dbReference type="ARBA" id="ARBA00001933"/>
    </source>
</evidence>
<name>A0A177MHH9_METMH</name>
<comment type="function">
    <text evidence="2">Decarboxylates L-threonine-O-3-phosphate to yield (R)-1-amino-2-propanol O-2-phosphate, the precursor for the linkage between the nucleotide loop and the corrin ring in cobalamin.</text>
</comment>
<accession>A0A177MHH9</accession>
<dbReference type="EC" id="4.1.1.81" evidence="4"/>
<dbReference type="Gene3D" id="3.90.1150.10">
    <property type="entry name" value="Aspartate Aminotransferase, domain 1"/>
    <property type="match status" value="1"/>
</dbReference>